<comment type="caution">
    <text evidence="1">The sequence shown here is derived from an EMBL/GenBank/DDBJ whole genome shotgun (WGS) entry which is preliminary data.</text>
</comment>
<sequence length="203" mass="21364">MISRRAGGFPNATGVDGAFIRNTTYSSIKIIADSFHSADPVPFLQARPLVIAADAGQSLVGLNVEVIWHNQTAGLTYQIDAAASVDGMNVNDNGTVRAFGSANVSVRQLVPGGAAFTDKLRGTGPDRAFDVSSPGGQHNMLNWRDSIKPGGGGFAEIWYKGDGTNTKSHQLDAGGNAQFALGGMSWDGEHLVLGSSHFWFDAL</sequence>
<gene>
    <name evidence="1" type="ORF">HHL08_12325</name>
</gene>
<dbReference type="AlphaFoldDB" id="A0A7X9WW00"/>
<evidence type="ECO:0000313" key="2">
    <source>
        <dbReference type="Proteomes" id="UP000519023"/>
    </source>
</evidence>
<reference evidence="1 2" key="1">
    <citation type="submission" date="2020-04" db="EMBL/GenBank/DDBJ databases">
        <title>Sphingobium sp. AR-3-1 isolated from Arctic soil.</title>
        <authorList>
            <person name="Dahal R.H."/>
            <person name="Chaudhary D.K."/>
        </authorList>
    </citation>
    <scope>NUCLEOTIDE SEQUENCE [LARGE SCALE GENOMIC DNA]</scope>
    <source>
        <strain evidence="1 2">AR-3-1</strain>
    </source>
</reference>
<protein>
    <submittedName>
        <fullName evidence="1">Uncharacterized protein</fullName>
    </submittedName>
</protein>
<organism evidence="1 2">
    <name type="scientific">Sphingobium psychrophilum</name>
    <dbReference type="NCBI Taxonomy" id="2728834"/>
    <lineage>
        <taxon>Bacteria</taxon>
        <taxon>Pseudomonadati</taxon>
        <taxon>Pseudomonadota</taxon>
        <taxon>Alphaproteobacteria</taxon>
        <taxon>Sphingomonadales</taxon>
        <taxon>Sphingomonadaceae</taxon>
        <taxon>Sphingobium</taxon>
    </lineage>
</organism>
<dbReference type="RefSeq" id="WP_169573484.1">
    <property type="nucleotide sequence ID" value="NZ_JABBFV010000008.1"/>
</dbReference>
<proteinExistence type="predicted"/>
<dbReference type="EMBL" id="JABBFV010000008">
    <property type="protein sequence ID" value="NML10920.1"/>
    <property type="molecule type" value="Genomic_DNA"/>
</dbReference>
<keyword evidence="2" id="KW-1185">Reference proteome</keyword>
<dbReference type="Proteomes" id="UP000519023">
    <property type="component" value="Unassembled WGS sequence"/>
</dbReference>
<accession>A0A7X9WW00</accession>
<evidence type="ECO:0000313" key="1">
    <source>
        <dbReference type="EMBL" id="NML10920.1"/>
    </source>
</evidence>
<name>A0A7X9WW00_9SPHN</name>